<accession>A0A9W8NRZ1</accession>
<keyword evidence="1" id="KW-0732">Signal</keyword>
<organism evidence="2 3">
    <name type="scientific">Lentinula detonsa</name>
    <dbReference type="NCBI Taxonomy" id="2804962"/>
    <lineage>
        <taxon>Eukaryota</taxon>
        <taxon>Fungi</taxon>
        <taxon>Dikarya</taxon>
        <taxon>Basidiomycota</taxon>
        <taxon>Agaricomycotina</taxon>
        <taxon>Agaricomycetes</taxon>
        <taxon>Agaricomycetidae</taxon>
        <taxon>Agaricales</taxon>
        <taxon>Marasmiineae</taxon>
        <taxon>Omphalotaceae</taxon>
        <taxon>Lentinula</taxon>
    </lineage>
</organism>
<dbReference type="EMBL" id="JANVFU010000017">
    <property type="protein sequence ID" value="KAJ3739664.1"/>
    <property type="molecule type" value="Genomic_DNA"/>
</dbReference>
<name>A0A9W8NRZ1_9AGAR</name>
<feature type="signal peptide" evidence="1">
    <location>
        <begin position="1"/>
        <end position="27"/>
    </location>
</feature>
<dbReference type="Proteomes" id="UP001142393">
    <property type="component" value="Unassembled WGS sequence"/>
</dbReference>
<protein>
    <submittedName>
        <fullName evidence="2">Uncharacterized protein</fullName>
    </submittedName>
</protein>
<comment type="caution">
    <text evidence="2">The sequence shown here is derived from an EMBL/GenBank/DDBJ whole genome shotgun (WGS) entry which is preliminary data.</text>
</comment>
<sequence>MFRLPLKTLLISLLCIVNLNMVQVVNTHPVTQEVTRRKPTALQATRSSRLIGYFVFSDEKETRAYKNGEFPNMGLYEGTWFLRPIHSHPASNGLHCKVFDTRQLVEGIKRFKYARYHGISVKPDVQDSQMTSFDARAVVITPAQSNSKQELQMLVPTAMLVERPPTVDCENEEGAQTPVADWTDLGLNLPEQYIDQVKKQPK</sequence>
<evidence type="ECO:0000313" key="3">
    <source>
        <dbReference type="Proteomes" id="UP001142393"/>
    </source>
</evidence>
<feature type="chain" id="PRO_5040847562" evidence="1">
    <location>
        <begin position="28"/>
        <end position="202"/>
    </location>
</feature>
<gene>
    <name evidence="2" type="ORF">DFH05DRAFT_1512199</name>
</gene>
<reference evidence="2 3" key="1">
    <citation type="journal article" date="2023" name="Proc. Natl. Acad. Sci. U.S.A.">
        <title>A global phylogenomic analysis of the shiitake genus Lentinula.</title>
        <authorList>
            <person name="Sierra-Patev S."/>
            <person name="Min B."/>
            <person name="Naranjo-Ortiz M."/>
            <person name="Looney B."/>
            <person name="Konkel Z."/>
            <person name="Slot J.C."/>
            <person name="Sakamoto Y."/>
            <person name="Steenwyk J.L."/>
            <person name="Rokas A."/>
            <person name="Carro J."/>
            <person name="Camarero S."/>
            <person name="Ferreira P."/>
            <person name="Molpeceres G."/>
            <person name="Ruiz-Duenas F.J."/>
            <person name="Serrano A."/>
            <person name="Henrissat B."/>
            <person name="Drula E."/>
            <person name="Hughes K.W."/>
            <person name="Mata J.L."/>
            <person name="Ishikawa N.K."/>
            <person name="Vargas-Isla R."/>
            <person name="Ushijima S."/>
            <person name="Smith C.A."/>
            <person name="Donoghue J."/>
            <person name="Ahrendt S."/>
            <person name="Andreopoulos W."/>
            <person name="He G."/>
            <person name="LaButti K."/>
            <person name="Lipzen A."/>
            <person name="Ng V."/>
            <person name="Riley R."/>
            <person name="Sandor L."/>
            <person name="Barry K."/>
            <person name="Martinez A.T."/>
            <person name="Xiao Y."/>
            <person name="Gibbons J.G."/>
            <person name="Terashima K."/>
            <person name="Grigoriev I.V."/>
            <person name="Hibbett D."/>
        </authorList>
    </citation>
    <scope>NUCLEOTIDE SEQUENCE [LARGE SCALE GENOMIC DNA]</scope>
    <source>
        <strain evidence="2 3">TFB7810</strain>
    </source>
</reference>
<evidence type="ECO:0000256" key="1">
    <source>
        <dbReference type="SAM" id="SignalP"/>
    </source>
</evidence>
<proteinExistence type="predicted"/>
<keyword evidence="3" id="KW-1185">Reference proteome</keyword>
<dbReference type="AlphaFoldDB" id="A0A9W8NRZ1"/>
<evidence type="ECO:0000313" key="2">
    <source>
        <dbReference type="EMBL" id="KAJ3739664.1"/>
    </source>
</evidence>